<protein>
    <submittedName>
        <fullName evidence="4">Response regulator receiver domain-containing protein</fullName>
    </submittedName>
</protein>
<name>A0A369C3E5_9GAMM</name>
<dbReference type="Pfam" id="PF00072">
    <property type="entry name" value="Response_reg"/>
    <property type="match status" value="1"/>
</dbReference>
<dbReference type="RefSeq" id="WP_114280507.1">
    <property type="nucleotide sequence ID" value="NZ_QPJY01000008.1"/>
</dbReference>
<dbReference type="Gene3D" id="3.40.50.2300">
    <property type="match status" value="1"/>
</dbReference>
<sequence length="138" mass="15178">MTRNLLIVEDNPALGVMLGWQLEAQGWIVRIAHDCREALAAMQRGPYRLVLFDYHLPDGNGLDLFRRLRGLQPGLEGVLMTGDRSVEPAVETMDAGVRGVLRKPVWTAQLAALMTRILDGRYTPDNPGRTSPAGRASG</sequence>
<evidence type="ECO:0000256" key="2">
    <source>
        <dbReference type="PROSITE-ProRule" id="PRU00169"/>
    </source>
</evidence>
<dbReference type="SUPFAM" id="SSF52172">
    <property type="entry name" value="CheY-like"/>
    <property type="match status" value="1"/>
</dbReference>
<keyword evidence="5" id="KW-1185">Reference proteome</keyword>
<keyword evidence="1 2" id="KW-0597">Phosphoprotein</keyword>
<dbReference type="InterPro" id="IPR001789">
    <property type="entry name" value="Sig_transdc_resp-reg_receiver"/>
</dbReference>
<reference evidence="4 5" key="1">
    <citation type="submission" date="2018-07" db="EMBL/GenBank/DDBJ databases">
        <title>Genomic Encyclopedia of Type Strains, Phase IV (KMG-IV): sequencing the most valuable type-strain genomes for metagenomic binning, comparative biology and taxonomic classification.</title>
        <authorList>
            <person name="Goeker M."/>
        </authorList>
    </citation>
    <scope>NUCLEOTIDE SEQUENCE [LARGE SCALE GENOMIC DNA]</scope>
    <source>
        <strain evidence="4 5">DSM 26407</strain>
    </source>
</reference>
<accession>A0A369C3E5</accession>
<dbReference type="OrthoDB" id="9802426at2"/>
<organism evidence="4 5">
    <name type="scientific">Thioalbus denitrificans</name>
    <dbReference type="NCBI Taxonomy" id="547122"/>
    <lineage>
        <taxon>Bacteria</taxon>
        <taxon>Pseudomonadati</taxon>
        <taxon>Pseudomonadota</taxon>
        <taxon>Gammaproteobacteria</taxon>
        <taxon>Chromatiales</taxon>
        <taxon>Ectothiorhodospiraceae</taxon>
        <taxon>Thioalbus</taxon>
    </lineage>
</organism>
<evidence type="ECO:0000256" key="1">
    <source>
        <dbReference type="ARBA" id="ARBA00022553"/>
    </source>
</evidence>
<dbReference type="PROSITE" id="PS50110">
    <property type="entry name" value="RESPONSE_REGULATORY"/>
    <property type="match status" value="1"/>
</dbReference>
<dbReference type="SMART" id="SM00448">
    <property type="entry name" value="REC"/>
    <property type="match status" value="1"/>
</dbReference>
<feature type="domain" description="Response regulatory" evidence="3">
    <location>
        <begin position="4"/>
        <end position="118"/>
    </location>
</feature>
<comment type="caution">
    <text evidence="4">The sequence shown here is derived from an EMBL/GenBank/DDBJ whole genome shotgun (WGS) entry which is preliminary data.</text>
</comment>
<dbReference type="PANTHER" id="PTHR44591">
    <property type="entry name" value="STRESS RESPONSE REGULATOR PROTEIN 1"/>
    <property type="match status" value="1"/>
</dbReference>
<evidence type="ECO:0000313" key="5">
    <source>
        <dbReference type="Proteomes" id="UP000252707"/>
    </source>
</evidence>
<dbReference type="AlphaFoldDB" id="A0A369C3E5"/>
<evidence type="ECO:0000259" key="3">
    <source>
        <dbReference type="PROSITE" id="PS50110"/>
    </source>
</evidence>
<dbReference type="GO" id="GO:0000160">
    <property type="term" value="P:phosphorelay signal transduction system"/>
    <property type="evidence" value="ECO:0007669"/>
    <property type="project" value="InterPro"/>
</dbReference>
<feature type="modified residue" description="4-aspartylphosphate" evidence="2">
    <location>
        <position position="53"/>
    </location>
</feature>
<dbReference type="PANTHER" id="PTHR44591:SF21">
    <property type="entry name" value="TWO-COMPONENT RESPONSE REGULATOR"/>
    <property type="match status" value="1"/>
</dbReference>
<gene>
    <name evidence="4" type="ORF">DFQ59_108119</name>
</gene>
<evidence type="ECO:0000313" key="4">
    <source>
        <dbReference type="EMBL" id="RCX28091.1"/>
    </source>
</evidence>
<dbReference type="Proteomes" id="UP000252707">
    <property type="component" value="Unassembled WGS sequence"/>
</dbReference>
<dbReference type="EMBL" id="QPJY01000008">
    <property type="protein sequence ID" value="RCX28091.1"/>
    <property type="molecule type" value="Genomic_DNA"/>
</dbReference>
<proteinExistence type="predicted"/>
<dbReference type="InterPro" id="IPR011006">
    <property type="entry name" value="CheY-like_superfamily"/>
</dbReference>
<dbReference type="InterPro" id="IPR050595">
    <property type="entry name" value="Bact_response_regulator"/>
</dbReference>
<dbReference type="CDD" id="cd00156">
    <property type="entry name" value="REC"/>
    <property type="match status" value="1"/>
</dbReference>